<evidence type="ECO:0000313" key="1">
    <source>
        <dbReference type="EMBL" id="MEQ2529061.1"/>
    </source>
</evidence>
<evidence type="ECO:0000313" key="2">
    <source>
        <dbReference type="Proteomes" id="UP001439875"/>
    </source>
</evidence>
<sequence>MKLTFNQKNIEVDINELVRLHIGEIGTLVGTVEAISNDYISLKNIVVIEPIDESTFKFQGSILFYSDEIQDISVIGGRCDIKPLKMAN</sequence>
<keyword evidence="2" id="KW-1185">Reference proteome</keyword>
<accession>A0ACC6SG96</accession>
<gene>
    <name evidence="1" type="ORF">WMO40_20515</name>
</gene>
<dbReference type="Proteomes" id="UP001439875">
    <property type="component" value="Unassembled WGS sequence"/>
</dbReference>
<organism evidence="1 2">
    <name type="scientific">Robertmurraya yapensis</name>
    <name type="common">ex Hitch et al 2024</name>
    <dbReference type="NCBI Taxonomy" id="3133160"/>
    <lineage>
        <taxon>Bacteria</taxon>
        <taxon>Bacillati</taxon>
        <taxon>Bacillota</taxon>
        <taxon>Bacilli</taxon>
        <taxon>Bacillales</taxon>
        <taxon>Bacillaceae</taxon>
        <taxon>Robertmurraya</taxon>
    </lineage>
</organism>
<dbReference type="EMBL" id="JBBMEW010000027">
    <property type="protein sequence ID" value="MEQ2529061.1"/>
    <property type="molecule type" value="Genomic_DNA"/>
</dbReference>
<name>A0ACC6SG96_9BACI</name>
<comment type="caution">
    <text evidence="1">The sequence shown here is derived from an EMBL/GenBank/DDBJ whole genome shotgun (WGS) entry which is preliminary data.</text>
</comment>
<protein>
    <submittedName>
        <fullName evidence="1">Uncharacterized protein</fullName>
    </submittedName>
</protein>
<proteinExistence type="predicted"/>
<reference evidence="1" key="1">
    <citation type="submission" date="2024-03" db="EMBL/GenBank/DDBJ databases">
        <title>Human intestinal bacterial collection.</title>
        <authorList>
            <person name="Pauvert C."/>
            <person name="Hitch T.C.A."/>
            <person name="Clavel T."/>
        </authorList>
    </citation>
    <scope>NUCLEOTIDE SEQUENCE</scope>
    <source>
        <strain evidence="1">CLA-AA-H227</strain>
    </source>
</reference>